<reference evidence="3" key="1">
    <citation type="submission" date="2011-07" db="EMBL/GenBank/DDBJ databases">
        <authorList>
            <consortium name="Caenorhabditis brenneri Sequencing and Analysis Consortium"/>
            <person name="Wilson R.K."/>
        </authorList>
    </citation>
    <scope>NUCLEOTIDE SEQUENCE [LARGE SCALE GENOMIC DNA]</scope>
    <source>
        <strain evidence="3">PB2801</strain>
    </source>
</reference>
<name>G0NNW7_CAEBE</name>
<dbReference type="EMBL" id="GL379917">
    <property type="protein sequence ID" value="EGT34986.1"/>
    <property type="molecule type" value="Genomic_DNA"/>
</dbReference>
<evidence type="ECO:0000259" key="1">
    <source>
        <dbReference type="Pfam" id="PF00646"/>
    </source>
</evidence>
<dbReference type="eggNOG" id="ENOG502TJ54">
    <property type="taxonomic scope" value="Eukaryota"/>
</dbReference>
<gene>
    <name evidence="2" type="ORF">CAEBREN_09338</name>
</gene>
<dbReference type="PANTHER" id="PTHR21503:SF8">
    <property type="entry name" value="F-BOX ASSOCIATED DOMAIN-CONTAINING PROTEIN-RELATED"/>
    <property type="match status" value="1"/>
</dbReference>
<dbReference type="Proteomes" id="UP000008068">
    <property type="component" value="Unassembled WGS sequence"/>
</dbReference>
<dbReference type="InterPro" id="IPR001810">
    <property type="entry name" value="F-box_dom"/>
</dbReference>
<organism evidence="3">
    <name type="scientific">Caenorhabditis brenneri</name>
    <name type="common">Nematode worm</name>
    <dbReference type="NCBI Taxonomy" id="135651"/>
    <lineage>
        <taxon>Eukaryota</taxon>
        <taxon>Metazoa</taxon>
        <taxon>Ecdysozoa</taxon>
        <taxon>Nematoda</taxon>
        <taxon>Chromadorea</taxon>
        <taxon>Rhabditida</taxon>
        <taxon>Rhabditina</taxon>
        <taxon>Rhabditomorpha</taxon>
        <taxon>Rhabditoidea</taxon>
        <taxon>Rhabditidae</taxon>
        <taxon>Peloderinae</taxon>
        <taxon>Caenorhabditis</taxon>
    </lineage>
</organism>
<protein>
    <recommendedName>
        <fullName evidence="1">F-box domain-containing protein</fullName>
    </recommendedName>
</protein>
<dbReference type="HOGENOM" id="CLU_829592_0_0_1"/>
<evidence type="ECO:0000313" key="2">
    <source>
        <dbReference type="EMBL" id="EGT34986.1"/>
    </source>
</evidence>
<feature type="domain" description="F-box" evidence="1">
    <location>
        <begin position="4"/>
        <end position="44"/>
    </location>
</feature>
<dbReference type="PANTHER" id="PTHR21503">
    <property type="entry name" value="F-BOX-CONTAINING HYPOTHETICAL PROTEIN C.ELEGANS"/>
    <property type="match status" value="1"/>
</dbReference>
<dbReference type="AlphaFoldDB" id="G0NNW7"/>
<evidence type="ECO:0000313" key="3">
    <source>
        <dbReference type="Proteomes" id="UP000008068"/>
    </source>
</evidence>
<proteinExistence type="predicted"/>
<accession>G0NNW7</accession>
<keyword evidence="3" id="KW-1185">Reference proteome</keyword>
<sequence>MKFHRFPHLVQREICSLLHPFDLVLLSFCSDRTRRAVKKANKNRKHEIWVSGIKWYMSYSFREMNNFKRSFSVYWNGPQVCRSKFYIKIDGTDVGICERFRQGEIYLEDCSHSLSMHKYICNLFNVPEEIYVKSNQLECELQSVKRSYLWNSDSEFTLDDLERFYRYHPDQEFSEVSGKLALGYDHYNENVFVVRNLISRGTIRSIWRSFKLFKGENAYCEDTYMSLFQIKYAMEEWMKRKDDGLKSMIFKPKEEYDVEKTRKKVKEISCGNERKQEVYPYKSM</sequence>
<dbReference type="Pfam" id="PF00646">
    <property type="entry name" value="F-box"/>
    <property type="match status" value="1"/>
</dbReference>
<dbReference type="InParanoid" id="G0NNW7"/>